<name>A0ABT7ML35_9BACL</name>
<evidence type="ECO:0000313" key="2">
    <source>
        <dbReference type="Proteomes" id="UP001230807"/>
    </source>
</evidence>
<organism evidence="1 2">
    <name type="scientific">Exiguobacterium mexicanum</name>
    <dbReference type="NCBI Taxonomy" id="340146"/>
    <lineage>
        <taxon>Bacteria</taxon>
        <taxon>Bacillati</taxon>
        <taxon>Bacillota</taxon>
        <taxon>Bacilli</taxon>
        <taxon>Bacillales</taxon>
        <taxon>Bacillales Family XII. Incertae Sedis</taxon>
        <taxon>Exiguobacterium</taxon>
    </lineage>
</organism>
<keyword evidence="2" id="KW-1185">Reference proteome</keyword>
<evidence type="ECO:0000313" key="1">
    <source>
        <dbReference type="EMBL" id="MDL5376136.1"/>
    </source>
</evidence>
<dbReference type="Proteomes" id="UP001230807">
    <property type="component" value="Unassembled WGS sequence"/>
</dbReference>
<accession>A0ABT7ML35</accession>
<comment type="caution">
    <text evidence="1">The sequence shown here is derived from an EMBL/GenBank/DDBJ whole genome shotgun (WGS) entry which is preliminary data.</text>
</comment>
<dbReference type="EMBL" id="JASWER010000001">
    <property type="protein sequence ID" value="MDL5376136.1"/>
    <property type="molecule type" value="Genomic_DNA"/>
</dbReference>
<gene>
    <name evidence="1" type="ORF">QR695_03830</name>
</gene>
<proteinExistence type="predicted"/>
<reference evidence="1 2" key="1">
    <citation type="submission" date="2023-06" db="EMBL/GenBank/DDBJ databases">
        <title>Influencing factors and mechanism of Cr(VI) reduction by facultative anaerobic Exiguobacterium sp. PY14.</title>
        <authorList>
            <person name="Zou L."/>
        </authorList>
    </citation>
    <scope>NUCLEOTIDE SEQUENCE [LARGE SCALE GENOMIC DNA]</scope>
    <source>
        <strain evidence="1 2">PY14</strain>
    </source>
</reference>
<sequence>MSLKQQLHKAILSNDQATIQRLVKSLVHEVVLDTFLEVAFDTDNLAVYEIVCYLIQVEQTAELEEAASLLMSQPFCHHPHAYERAYEHAKRAVELDTRRIDLKEYLLFFNAIPDKLMTDAEANDLAIEILKLRPSSQVAKLHLQ</sequence>
<protein>
    <recommendedName>
        <fullName evidence="3">Immunity protein 30 domain-containing protein</fullName>
    </recommendedName>
</protein>
<dbReference type="RefSeq" id="WP_214719624.1">
    <property type="nucleotide sequence ID" value="NZ_CP183077.1"/>
</dbReference>
<evidence type="ECO:0008006" key="3">
    <source>
        <dbReference type="Google" id="ProtNLM"/>
    </source>
</evidence>